<accession>A0A1S1Z3H7</accession>
<name>A0A1S1Z3H7_FLAPC</name>
<dbReference type="AlphaFoldDB" id="A0A1S1Z3H7"/>
<comment type="caution">
    <text evidence="2">The sequence shown here is derived from an EMBL/GenBank/DDBJ whole genome shotgun (WGS) entry which is preliminary data.</text>
</comment>
<dbReference type="EMBL" id="JRYR02000001">
    <property type="protein sequence ID" value="OHX67839.1"/>
    <property type="molecule type" value="Genomic_DNA"/>
</dbReference>
<gene>
    <name evidence="2" type="ORF">NH26_16595</name>
</gene>
<dbReference type="OrthoDB" id="976477at2"/>
<feature type="chain" id="PRO_5012797357" description="Outer membrane protein beta-barrel domain-containing protein" evidence="1">
    <location>
        <begin position="40"/>
        <end position="259"/>
    </location>
</feature>
<feature type="signal peptide" evidence="1">
    <location>
        <begin position="1"/>
        <end position="39"/>
    </location>
</feature>
<dbReference type="RefSeq" id="WP_139263129.1">
    <property type="nucleotide sequence ID" value="NZ_JRYR02000001.1"/>
</dbReference>
<evidence type="ECO:0008006" key="4">
    <source>
        <dbReference type="Google" id="ProtNLM"/>
    </source>
</evidence>
<organism evidence="2 3">
    <name type="scientific">Flammeovirga pacifica</name>
    <dbReference type="NCBI Taxonomy" id="915059"/>
    <lineage>
        <taxon>Bacteria</taxon>
        <taxon>Pseudomonadati</taxon>
        <taxon>Bacteroidota</taxon>
        <taxon>Cytophagia</taxon>
        <taxon>Cytophagales</taxon>
        <taxon>Flammeovirgaceae</taxon>
        <taxon>Flammeovirga</taxon>
    </lineage>
</organism>
<proteinExistence type="predicted"/>
<protein>
    <recommendedName>
        <fullName evidence="4">Outer membrane protein beta-barrel domain-containing protein</fullName>
    </recommendedName>
</protein>
<evidence type="ECO:0000313" key="3">
    <source>
        <dbReference type="Proteomes" id="UP000179797"/>
    </source>
</evidence>
<keyword evidence="1" id="KW-0732">Signal</keyword>
<evidence type="ECO:0000256" key="1">
    <source>
        <dbReference type="SAM" id="SignalP"/>
    </source>
</evidence>
<sequence>MIRSSINQKYKKGDNFFINSTFMRLFMLPLFFMCSFCFAQEEEKKIDNSKPTNLYRRLNTVVESNEDGRIGARLIYNGTVGSNILYSVELPVFSTENKETGQRSYGIGDVRARFFHVTHKNYEKTFGAFGYSVDVFVPGQSGIGSNQWMISPGVLVGVIATDWIQFFPIVSYQYRHHMTTGAVTHGASFQVITPIKFSDKSFMRITPIWQMPDFRNPEVATALETQFNYFITEKVQLQLFHMAHEKYGNTVRIGTTIFF</sequence>
<keyword evidence="3" id="KW-1185">Reference proteome</keyword>
<reference evidence="2 3" key="1">
    <citation type="journal article" date="2012" name="Int. J. Syst. Evol. Microbiol.">
        <title>Flammeovirga pacifica sp. nov., isolated from deep-sea sediment.</title>
        <authorList>
            <person name="Xu H."/>
            <person name="Fu Y."/>
            <person name="Yang N."/>
            <person name="Ding Z."/>
            <person name="Lai Q."/>
            <person name="Zeng R."/>
        </authorList>
    </citation>
    <scope>NUCLEOTIDE SEQUENCE [LARGE SCALE GENOMIC DNA]</scope>
    <source>
        <strain evidence="3">DSM 24597 / LMG 26175 / WPAGA1</strain>
    </source>
</reference>
<dbReference type="Proteomes" id="UP000179797">
    <property type="component" value="Unassembled WGS sequence"/>
</dbReference>
<evidence type="ECO:0000313" key="2">
    <source>
        <dbReference type="EMBL" id="OHX67839.1"/>
    </source>
</evidence>